<feature type="region of interest" description="Disordered" evidence="2">
    <location>
        <begin position="32"/>
        <end position="68"/>
    </location>
</feature>
<feature type="domain" description="Kri1-like C-terminal" evidence="3">
    <location>
        <begin position="492"/>
        <end position="573"/>
    </location>
</feature>
<feature type="region of interest" description="Disordered" evidence="2">
    <location>
        <begin position="210"/>
        <end position="232"/>
    </location>
</feature>
<dbReference type="OrthoDB" id="10252032at2759"/>
<dbReference type="PANTHER" id="PTHR14490:SF5">
    <property type="entry name" value="PROTEIN KRI1 HOMOLOG"/>
    <property type="match status" value="1"/>
</dbReference>
<feature type="compositionally biased region" description="Acidic residues" evidence="2">
    <location>
        <begin position="41"/>
        <end position="62"/>
    </location>
</feature>
<dbReference type="GO" id="GO:0005730">
    <property type="term" value="C:nucleolus"/>
    <property type="evidence" value="ECO:0007669"/>
    <property type="project" value="TreeGrafter"/>
</dbReference>
<feature type="region of interest" description="Disordered" evidence="2">
    <location>
        <begin position="458"/>
        <end position="489"/>
    </location>
</feature>
<reference evidence="4 5" key="1">
    <citation type="journal article" date="2016" name="Mol. Biol. Evol.">
        <title>Comparative Genomics of Early-Diverging Mushroom-Forming Fungi Provides Insights into the Origins of Lignocellulose Decay Capabilities.</title>
        <authorList>
            <person name="Nagy L.G."/>
            <person name="Riley R."/>
            <person name="Tritt A."/>
            <person name="Adam C."/>
            <person name="Daum C."/>
            <person name="Floudas D."/>
            <person name="Sun H."/>
            <person name="Yadav J.S."/>
            <person name="Pangilinan J."/>
            <person name="Larsson K.H."/>
            <person name="Matsuura K."/>
            <person name="Barry K."/>
            <person name="Labutti K."/>
            <person name="Kuo R."/>
            <person name="Ohm R.A."/>
            <person name="Bhattacharya S.S."/>
            <person name="Shirouzu T."/>
            <person name="Yoshinaga Y."/>
            <person name="Martin F.M."/>
            <person name="Grigoriev I.V."/>
            <person name="Hibbett D.S."/>
        </authorList>
    </citation>
    <scope>NUCLEOTIDE SEQUENCE [LARGE SCALE GENOMIC DNA]</scope>
    <source>
        <strain evidence="4 5">HHB12733</strain>
    </source>
</reference>
<gene>
    <name evidence="4" type="ORF">CALCODRAFT_506375</name>
</gene>
<dbReference type="FunCoup" id="A0A165IYX6">
    <property type="interactions" value="255"/>
</dbReference>
<keyword evidence="5" id="KW-1185">Reference proteome</keyword>
<evidence type="ECO:0000313" key="5">
    <source>
        <dbReference type="Proteomes" id="UP000076842"/>
    </source>
</evidence>
<feature type="region of interest" description="Disordered" evidence="2">
    <location>
        <begin position="257"/>
        <end position="279"/>
    </location>
</feature>
<name>A0A165IYX6_9BASI</name>
<feature type="region of interest" description="Disordered" evidence="2">
    <location>
        <begin position="575"/>
        <end position="630"/>
    </location>
</feature>
<dbReference type="EMBL" id="KV423925">
    <property type="protein sequence ID" value="KZT61152.1"/>
    <property type="molecule type" value="Genomic_DNA"/>
</dbReference>
<feature type="compositionally biased region" description="Basic and acidic residues" evidence="2">
    <location>
        <begin position="330"/>
        <end position="346"/>
    </location>
</feature>
<dbReference type="InParanoid" id="A0A165IYX6"/>
<feature type="compositionally biased region" description="Basic residues" evidence="2">
    <location>
        <begin position="590"/>
        <end position="602"/>
    </location>
</feature>
<feature type="region of interest" description="Disordered" evidence="2">
    <location>
        <begin position="321"/>
        <end position="346"/>
    </location>
</feature>
<evidence type="ECO:0000259" key="3">
    <source>
        <dbReference type="Pfam" id="PF12936"/>
    </source>
</evidence>
<dbReference type="AlphaFoldDB" id="A0A165IYX6"/>
<dbReference type="GO" id="GO:0030686">
    <property type="term" value="C:90S preribosome"/>
    <property type="evidence" value="ECO:0007669"/>
    <property type="project" value="TreeGrafter"/>
</dbReference>
<evidence type="ECO:0000256" key="1">
    <source>
        <dbReference type="ARBA" id="ARBA00007473"/>
    </source>
</evidence>
<dbReference type="Proteomes" id="UP000076842">
    <property type="component" value="Unassembled WGS sequence"/>
</dbReference>
<organism evidence="4 5">
    <name type="scientific">Calocera cornea HHB12733</name>
    <dbReference type="NCBI Taxonomy" id="1353952"/>
    <lineage>
        <taxon>Eukaryota</taxon>
        <taxon>Fungi</taxon>
        <taxon>Dikarya</taxon>
        <taxon>Basidiomycota</taxon>
        <taxon>Agaricomycotina</taxon>
        <taxon>Dacrymycetes</taxon>
        <taxon>Dacrymycetales</taxon>
        <taxon>Dacrymycetaceae</taxon>
        <taxon>Calocera</taxon>
    </lineage>
</organism>
<evidence type="ECO:0000313" key="4">
    <source>
        <dbReference type="EMBL" id="KZT61152.1"/>
    </source>
</evidence>
<accession>A0A165IYX6</accession>
<dbReference type="Pfam" id="PF12936">
    <property type="entry name" value="Kri1_C"/>
    <property type="match status" value="1"/>
</dbReference>
<comment type="similarity">
    <text evidence="1">Belongs to the KRI1 family.</text>
</comment>
<dbReference type="InterPro" id="IPR024626">
    <property type="entry name" value="Kri1-like_C"/>
</dbReference>
<sequence length="630" mass="71643">MDLFDEDEVHQITINEHFAAAYAAKKEREELSKLKDKYGSEGEEDEEEDDESEEDEDEDGEELTPAMDAAILKTLSRIRRGDPTIYEKGKNVFEEEARRLARESGKFGMPERQHKDRSKPITLRDMAIDALLNPARDEEPVSTHAEEQAALRAETISAFRSVAADDDDDLLTLRNTTDEMDSATYRQFLLEAVGEDDLKAALSIEAEGATGQSARTAHEAEHAKTVRRKKKDRTDAAADEDFLMNYILNRGWVDGSPRRNPTFEEATTLPPDNASHSHNPTAEIIQELPEDDSEFEDITEKFESSYNFRFEEPNATVIATHPRNLQSTVRRQDDHRKQEREKRKARKAEELLVKQEELKRLKALKRKEIEEKLKMLGHVSGKEGELFPNQGKILGSYLPGIRSDQLDLEGDFDPHAHDSQMRGIFDEDEYYAQADESKPTWADDIDISDITADAGEKLSRTRRKKHHRDANAVEPDEIDGPYASNNADGQSRIDEYMDEYFGLDYNGMIGDLPTRFKYMQVPSTSFGLTPTEILLADDNELNSFMGMKKYAPYRSDETSKRGKRYWELKEALKGRSWTGDAGDGGTIKSTKARRGKKERARLRALQGEGTRSATDEADPEQRPAKRHKVA</sequence>
<proteinExistence type="inferred from homology"/>
<dbReference type="InterPro" id="IPR018034">
    <property type="entry name" value="Kri1"/>
</dbReference>
<dbReference type="Pfam" id="PF05178">
    <property type="entry name" value="Kri1"/>
    <property type="match status" value="1"/>
</dbReference>
<evidence type="ECO:0000256" key="2">
    <source>
        <dbReference type="SAM" id="MobiDB-lite"/>
    </source>
</evidence>
<dbReference type="PANTHER" id="PTHR14490">
    <property type="entry name" value="ZINC FINGER, ZZ TYPE"/>
    <property type="match status" value="1"/>
</dbReference>
<protein>
    <submittedName>
        <fullName evidence="4">Krr1-domain-containing protein</fullName>
    </submittedName>
</protein>
<dbReference type="STRING" id="1353952.A0A165IYX6"/>
<dbReference type="GO" id="GO:0000447">
    <property type="term" value="P:endonucleolytic cleavage in ITS1 to separate SSU-rRNA from 5.8S rRNA and LSU-rRNA from tricistronic rRNA transcript (SSU-rRNA, 5.8S rRNA, LSU-rRNA)"/>
    <property type="evidence" value="ECO:0007669"/>
    <property type="project" value="TreeGrafter"/>
</dbReference>